<protein>
    <submittedName>
        <fullName evidence="1">Uncharacterized protein</fullName>
    </submittedName>
</protein>
<name>A0A6G1JYW9_9PLEO</name>
<reference evidence="1" key="1">
    <citation type="journal article" date="2020" name="Stud. Mycol.">
        <title>101 Dothideomycetes genomes: a test case for predicting lifestyles and emergence of pathogens.</title>
        <authorList>
            <person name="Haridas S."/>
            <person name="Albert R."/>
            <person name="Binder M."/>
            <person name="Bloem J."/>
            <person name="Labutti K."/>
            <person name="Salamov A."/>
            <person name="Andreopoulos B."/>
            <person name="Baker S."/>
            <person name="Barry K."/>
            <person name="Bills G."/>
            <person name="Bluhm B."/>
            <person name="Cannon C."/>
            <person name="Castanera R."/>
            <person name="Culley D."/>
            <person name="Daum C."/>
            <person name="Ezra D."/>
            <person name="Gonzalez J."/>
            <person name="Henrissat B."/>
            <person name="Kuo A."/>
            <person name="Liang C."/>
            <person name="Lipzen A."/>
            <person name="Lutzoni F."/>
            <person name="Magnuson J."/>
            <person name="Mondo S."/>
            <person name="Nolan M."/>
            <person name="Ohm R."/>
            <person name="Pangilinan J."/>
            <person name="Park H.-J."/>
            <person name="Ramirez L."/>
            <person name="Alfaro M."/>
            <person name="Sun H."/>
            <person name="Tritt A."/>
            <person name="Yoshinaga Y."/>
            <person name="Zwiers L.-H."/>
            <person name="Turgeon B."/>
            <person name="Goodwin S."/>
            <person name="Spatafora J."/>
            <person name="Crous P."/>
            <person name="Grigoriev I."/>
        </authorList>
    </citation>
    <scope>NUCLEOTIDE SEQUENCE</scope>
    <source>
        <strain evidence="1">CBS 279.74</strain>
    </source>
</reference>
<proteinExistence type="predicted"/>
<dbReference type="EMBL" id="MU005778">
    <property type="protein sequence ID" value="KAF2705462.1"/>
    <property type="molecule type" value="Genomic_DNA"/>
</dbReference>
<accession>A0A6G1JYW9</accession>
<dbReference type="OrthoDB" id="3798483at2759"/>
<evidence type="ECO:0000313" key="2">
    <source>
        <dbReference type="Proteomes" id="UP000799428"/>
    </source>
</evidence>
<sequence>PRAQERILNVYPRYNPKDVDNYSRAKLMLYYLFYKVNNLLYILEISIDKLYNNFAIVYKFC</sequence>
<dbReference type="AlphaFoldDB" id="A0A6G1JYW9"/>
<dbReference type="Proteomes" id="UP000799428">
    <property type="component" value="Unassembled WGS sequence"/>
</dbReference>
<gene>
    <name evidence="1" type="ORF">K504DRAFT_387729</name>
</gene>
<organism evidence="1 2">
    <name type="scientific">Pleomassaria siparia CBS 279.74</name>
    <dbReference type="NCBI Taxonomy" id="1314801"/>
    <lineage>
        <taxon>Eukaryota</taxon>
        <taxon>Fungi</taxon>
        <taxon>Dikarya</taxon>
        <taxon>Ascomycota</taxon>
        <taxon>Pezizomycotina</taxon>
        <taxon>Dothideomycetes</taxon>
        <taxon>Pleosporomycetidae</taxon>
        <taxon>Pleosporales</taxon>
        <taxon>Pleomassariaceae</taxon>
        <taxon>Pleomassaria</taxon>
    </lineage>
</organism>
<evidence type="ECO:0000313" key="1">
    <source>
        <dbReference type="EMBL" id="KAF2705462.1"/>
    </source>
</evidence>
<feature type="non-terminal residue" evidence="1">
    <location>
        <position position="1"/>
    </location>
</feature>
<keyword evidence="2" id="KW-1185">Reference proteome</keyword>